<dbReference type="RefSeq" id="WP_132548541.1">
    <property type="nucleotide sequence ID" value="NZ_SMAA01000005.1"/>
</dbReference>
<dbReference type="AlphaFoldDB" id="A0A4R3KB19"/>
<dbReference type="Pfam" id="PF13180">
    <property type="entry name" value="PDZ_2"/>
    <property type="match status" value="1"/>
</dbReference>
<evidence type="ECO:0000256" key="1">
    <source>
        <dbReference type="ARBA" id="ARBA00010541"/>
    </source>
</evidence>
<feature type="chain" id="PRO_5020960454" evidence="5">
    <location>
        <begin position="36"/>
        <end position="375"/>
    </location>
</feature>
<organism evidence="7 8">
    <name type="scientific">Pectinatus cerevisiiphilus</name>
    <dbReference type="NCBI Taxonomy" id="86956"/>
    <lineage>
        <taxon>Bacteria</taxon>
        <taxon>Bacillati</taxon>
        <taxon>Bacillota</taxon>
        <taxon>Negativicutes</taxon>
        <taxon>Selenomonadales</taxon>
        <taxon>Selenomonadaceae</taxon>
        <taxon>Pectinatus</taxon>
    </lineage>
</organism>
<evidence type="ECO:0000259" key="6">
    <source>
        <dbReference type="PROSITE" id="PS50106"/>
    </source>
</evidence>
<sequence>MKKFLKYKLCFPRFVIFLAGISVVAIFLASGCSTAGPANNTPSSSSSTALAAKTPSEPVSDARNTPIVRAAKAVGPAIVGITNKAVARDWFNNQVEVNQGVGSGVIFKSDGYIVTNNHVIDGAKEITVSLADGRSLPGKLVGSDPVTDIAVVKIDATDLPVAKFGNSDDIMVGEPAIAIGNPMGLEFQGSVTAGVISALNRTLDIGEGRVKLLQTDAAINPGNSGGALVNADGLVIGINSAKLAANGVEGMGFAIPINTVQPIIDQLIANGRVSRPYLGVGIFDKDTAAKNGYLLNIDKGVYVAQVAENGSAAAAGIQRGDIIVKIDDKDINNVNDLRDAISAHKINDKVSLVIIRNGESITVSAVLQEMPSQSQ</sequence>
<feature type="region of interest" description="Disordered" evidence="4">
    <location>
        <begin position="38"/>
        <end position="62"/>
    </location>
</feature>
<evidence type="ECO:0000256" key="5">
    <source>
        <dbReference type="SAM" id="SignalP"/>
    </source>
</evidence>
<dbReference type="Proteomes" id="UP000295188">
    <property type="component" value="Unassembled WGS sequence"/>
</dbReference>
<evidence type="ECO:0000313" key="7">
    <source>
        <dbReference type="EMBL" id="TCS80130.1"/>
    </source>
</evidence>
<dbReference type="PANTHER" id="PTHR43343">
    <property type="entry name" value="PEPTIDASE S12"/>
    <property type="match status" value="1"/>
</dbReference>
<dbReference type="InterPro" id="IPR036034">
    <property type="entry name" value="PDZ_sf"/>
</dbReference>
<keyword evidence="2 7" id="KW-0645">Protease</keyword>
<feature type="compositionally biased region" description="Low complexity" evidence="4">
    <location>
        <begin position="38"/>
        <end position="56"/>
    </location>
</feature>
<evidence type="ECO:0000313" key="8">
    <source>
        <dbReference type="Proteomes" id="UP000295188"/>
    </source>
</evidence>
<accession>A0A4R3KB19</accession>
<keyword evidence="5" id="KW-0732">Signal</keyword>
<gene>
    <name evidence="7" type="ORF">EDC37_105202</name>
</gene>
<dbReference type="Gene3D" id="2.40.10.10">
    <property type="entry name" value="Trypsin-like serine proteases"/>
    <property type="match status" value="2"/>
</dbReference>
<dbReference type="Pfam" id="PF13365">
    <property type="entry name" value="Trypsin_2"/>
    <property type="match status" value="1"/>
</dbReference>
<dbReference type="PANTHER" id="PTHR43343:SF3">
    <property type="entry name" value="PROTEASE DO-LIKE 8, CHLOROPLASTIC"/>
    <property type="match status" value="1"/>
</dbReference>
<dbReference type="InterPro" id="IPR043504">
    <property type="entry name" value="Peptidase_S1_PA_chymotrypsin"/>
</dbReference>
<dbReference type="SUPFAM" id="SSF50156">
    <property type="entry name" value="PDZ domain-like"/>
    <property type="match status" value="1"/>
</dbReference>
<dbReference type="InterPro" id="IPR051201">
    <property type="entry name" value="Chloro_Bact_Ser_Proteases"/>
</dbReference>
<name>A0A4R3KB19_9FIRM</name>
<feature type="domain" description="PDZ" evidence="6">
    <location>
        <begin position="267"/>
        <end position="358"/>
    </location>
</feature>
<reference evidence="7 8" key="1">
    <citation type="submission" date="2019-03" db="EMBL/GenBank/DDBJ databases">
        <title>Genomic Encyclopedia of Type Strains, Phase IV (KMG-IV): sequencing the most valuable type-strain genomes for metagenomic binning, comparative biology and taxonomic classification.</title>
        <authorList>
            <person name="Goeker M."/>
        </authorList>
    </citation>
    <scope>NUCLEOTIDE SEQUENCE [LARGE SCALE GENOMIC DNA]</scope>
    <source>
        <strain evidence="7 8">DSM 20467</strain>
    </source>
</reference>
<dbReference type="PROSITE" id="PS51257">
    <property type="entry name" value="PROKAR_LIPOPROTEIN"/>
    <property type="match status" value="1"/>
</dbReference>
<keyword evidence="3" id="KW-0378">Hydrolase</keyword>
<dbReference type="OrthoDB" id="9758917at2"/>
<dbReference type="PROSITE" id="PS50106">
    <property type="entry name" value="PDZ"/>
    <property type="match status" value="1"/>
</dbReference>
<keyword evidence="8" id="KW-1185">Reference proteome</keyword>
<dbReference type="SMART" id="SM00228">
    <property type="entry name" value="PDZ"/>
    <property type="match status" value="1"/>
</dbReference>
<dbReference type="InterPro" id="IPR009003">
    <property type="entry name" value="Peptidase_S1_PA"/>
</dbReference>
<dbReference type="InterPro" id="IPR001940">
    <property type="entry name" value="Peptidase_S1C"/>
</dbReference>
<dbReference type="EMBL" id="SMAA01000005">
    <property type="protein sequence ID" value="TCS80130.1"/>
    <property type="molecule type" value="Genomic_DNA"/>
</dbReference>
<feature type="signal peptide" evidence="5">
    <location>
        <begin position="1"/>
        <end position="35"/>
    </location>
</feature>
<evidence type="ECO:0000256" key="2">
    <source>
        <dbReference type="ARBA" id="ARBA00022670"/>
    </source>
</evidence>
<evidence type="ECO:0000256" key="3">
    <source>
        <dbReference type="ARBA" id="ARBA00022801"/>
    </source>
</evidence>
<evidence type="ECO:0000256" key="4">
    <source>
        <dbReference type="SAM" id="MobiDB-lite"/>
    </source>
</evidence>
<dbReference type="GO" id="GO:0004252">
    <property type="term" value="F:serine-type endopeptidase activity"/>
    <property type="evidence" value="ECO:0007669"/>
    <property type="project" value="InterPro"/>
</dbReference>
<dbReference type="CDD" id="cd06781">
    <property type="entry name" value="cpPDZ_BsHtra-like"/>
    <property type="match status" value="1"/>
</dbReference>
<comment type="similarity">
    <text evidence="1">Belongs to the peptidase S1C family.</text>
</comment>
<comment type="caution">
    <text evidence="7">The sequence shown here is derived from an EMBL/GenBank/DDBJ whole genome shotgun (WGS) entry which is preliminary data.</text>
</comment>
<proteinExistence type="inferred from homology"/>
<dbReference type="PRINTS" id="PR00834">
    <property type="entry name" value="PROTEASES2C"/>
</dbReference>
<protein>
    <submittedName>
        <fullName evidence="7">Serine protease Do</fullName>
    </submittedName>
</protein>
<dbReference type="InterPro" id="IPR001478">
    <property type="entry name" value="PDZ"/>
</dbReference>
<dbReference type="SUPFAM" id="SSF50494">
    <property type="entry name" value="Trypsin-like serine proteases"/>
    <property type="match status" value="1"/>
</dbReference>
<dbReference type="GO" id="GO:0006508">
    <property type="term" value="P:proteolysis"/>
    <property type="evidence" value="ECO:0007669"/>
    <property type="project" value="UniProtKB-KW"/>
</dbReference>
<dbReference type="Gene3D" id="2.30.42.10">
    <property type="match status" value="1"/>
</dbReference>